<feature type="transmembrane region" description="Helical" evidence="6">
    <location>
        <begin position="234"/>
        <end position="259"/>
    </location>
</feature>
<proteinExistence type="predicted"/>
<dbReference type="InterPro" id="IPR003838">
    <property type="entry name" value="ABC3_permease_C"/>
</dbReference>
<evidence type="ECO:0000256" key="1">
    <source>
        <dbReference type="ARBA" id="ARBA00004651"/>
    </source>
</evidence>
<dbReference type="GeneID" id="300116009"/>
<gene>
    <name evidence="8" type="ORF">D0C37_17760</name>
</gene>
<keyword evidence="3 6" id="KW-0812">Transmembrane</keyword>
<dbReference type="AlphaFoldDB" id="A0A385DCX8"/>
<sequence>MNSLALGLRLVARGPRATQLRFLLMTLGCALGVACLAAALSIPAILAAHDGRAAGRDVQGGPSSGALFLERKDPFGSRPLTRIFISPPETGTVPPPPGVERVPQPGEVVVSPALRDLLAERPGLKGALPGRVVDTIGPAGLTGPQELYAYVGRTRAQLPVDEARPLGGYGSRWTAPDEAAIDDGTVAPLRFTLCCLVLLPLFVYLSVCVRLSAEARSRRLASLRLLGLSARDTMRVSAVETLCAAVVGAVLGVGLHLLVNASVARTGWVGLAWYPADGLPSAWTLAACLLGCPALAYLAGRRHAKEAALRPLAVRRQAEPGKPRRWLAAVLVLPGLGIVTAYCVLGVLGIHVEPSALTSFLVPAGALLTGAGLVLALPPVTAWLAARVAATTQRLSLTLAMRHHETTPGAALRVVSGLVLLVYAASLTQGVLVELDQVSRRTAPNQEYAVPFRQVTSEQRAAMTKVEGVSGHAVHTYRTSDQSGILVATCRQLEKFVRPGSMRGCVDGRPLALHDPGTAPYDLSERGRTHAIALRNEEGQAAGSAQFTVPEEIVTFSVAQPSALTSTVLLVPPKALPPGLHPAGAQLLLSGAPEPEAIQATLDRLAGIAPTAQIDPVGIVIEPLRQLSIVKGLLGTGMILGLIIGVAAFLVSATDRAMDRRRRTATLTLLGIRTRTLRAAQCAQVLLPLAVGIGGALVAGRLAESSYLVTGGGAVFWDGEGLPLLLLSGLGVLAVAGLASLPMARRHLDPELLRRD</sequence>
<protein>
    <submittedName>
        <fullName evidence="8">ABC transporter permease</fullName>
    </submittedName>
</protein>
<evidence type="ECO:0000256" key="5">
    <source>
        <dbReference type="ARBA" id="ARBA00023136"/>
    </source>
</evidence>
<reference evidence="8 9" key="1">
    <citation type="submission" date="2018-08" db="EMBL/GenBank/DDBJ databases">
        <authorList>
            <person name="Ferrada E.E."/>
            <person name="Latorre B.A."/>
        </authorList>
    </citation>
    <scope>NUCLEOTIDE SEQUENCE [LARGE SCALE GENOMIC DNA]</scope>
    <source>
        <strain evidence="8 9">VK-A60T</strain>
    </source>
</reference>
<feature type="transmembrane region" description="Helical" evidence="6">
    <location>
        <begin position="685"/>
        <end position="703"/>
    </location>
</feature>
<feature type="transmembrane region" description="Helical" evidence="6">
    <location>
        <begin position="20"/>
        <end position="46"/>
    </location>
</feature>
<name>A0A385DCX8_9ACTN</name>
<organism evidence="8 9">
    <name type="scientific">Streptomyces koyangensis</name>
    <dbReference type="NCBI Taxonomy" id="188770"/>
    <lineage>
        <taxon>Bacteria</taxon>
        <taxon>Bacillati</taxon>
        <taxon>Actinomycetota</taxon>
        <taxon>Actinomycetes</taxon>
        <taxon>Kitasatosporales</taxon>
        <taxon>Streptomycetaceae</taxon>
        <taxon>Streptomyces</taxon>
        <taxon>Streptomyces aurantiacus group</taxon>
    </lineage>
</organism>
<feature type="transmembrane region" description="Helical" evidence="6">
    <location>
        <begin position="326"/>
        <end position="352"/>
    </location>
</feature>
<dbReference type="RefSeq" id="WP_101277393.1">
    <property type="nucleotide sequence ID" value="NZ_CP031742.1"/>
</dbReference>
<feature type="transmembrane region" description="Helical" evidence="6">
    <location>
        <begin position="633"/>
        <end position="653"/>
    </location>
</feature>
<keyword evidence="2" id="KW-1003">Cell membrane</keyword>
<evidence type="ECO:0000256" key="3">
    <source>
        <dbReference type="ARBA" id="ARBA00022692"/>
    </source>
</evidence>
<dbReference type="Proteomes" id="UP000259636">
    <property type="component" value="Chromosome"/>
</dbReference>
<dbReference type="GO" id="GO:0005886">
    <property type="term" value="C:plasma membrane"/>
    <property type="evidence" value="ECO:0007669"/>
    <property type="project" value="UniProtKB-SubCell"/>
</dbReference>
<evidence type="ECO:0000313" key="9">
    <source>
        <dbReference type="Proteomes" id="UP000259636"/>
    </source>
</evidence>
<feature type="transmembrane region" description="Helical" evidence="6">
    <location>
        <begin position="723"/>
        <end position="744"/>
    </location>
</feature>
<feature type="domain" description="ABC3 transporter permease C-terminal" evidence="7">
    <location>
        <begin position="195"/>
        <end position="296"/>
    </location>
</feature>
<keyword evidence="4 6" id="KW-1133">Transmembrane helix</keyword>
<dbReference type="Pfam" id="PF02687">
    <property type="entry name" value="FtsX"/>
    <property type="match status" value="1"/>
</dbReference>
<dbReference type="KEGG" id="sky:D0C37_17760"/>
<evidence type="ECO:0000256" key="4">
    <source>
        <dbReference type="ARBA" id="ARBA00022989"/>
    </source>
</evidence>
<evidence type="ECO:0000259" key="7">
    <source>
        <dbReference type="Pfam" id="PF02687"/>
    </source>
</evidence>
<feature type="transmembrane region" description="Helical" evidence="6">
    <location>
        <begin position="189"/>
        <end position="213"/>
    </location>
</feature>
<dbReference type="EMBL" id="CP031742">
    <property type="protein sequence ID" value="AXQ56255.1"/>
    <property type="molecule type" value="Genomic_DNA"/>
</dbReference>
<evidence type="ECO:0000256" key="6">
    <source>
        <dbReference type="SAM" id="Phobius"/>
    </source>
</evidence>
<evidence type="ECO:0000256" key="2">
    <source>
        <dbReference type="ARBA" id="ARBA00022475"/>
    </source>
</evidence>
<feature type="transmembrane region" description="Helical" evidence="6">
    <location>
        <begin position="279"/>
        <end position="300"/>
    </location>
</feature>
<feature type="transmembrane region" description="Helical" evidence="6">
    <location>
        <begin position="410"/>
        <end position="432"/>
    </location>
</feature>
<accession>A0A385DCX8</accession>
<feature type="transmembrane region" description="Helical" evidence="6">
    <location>
        <begin position="364"/>
        <end position="389"/>
    </location>
</feature>
<keyword evidence="5 6" id="KW-0472">Membrane</keyword>
<comment type="subcellular location">
    <subcellularLocation>
        <location evidence="1">Cell membrane</location>
        <topology evidence="1">Multi-pass membrane protein</topology>
    </subcellularLocation>
</comment>
<evidence type="ECO:0000313" key="8">
    <source>
        <dbReference type="EMBL" id="AXQ56255.1"/>
    </source>
</evidence>